<keyword evidence="3" id="KW-0963">Cytoplasm</keyword>
<dbReference type="GO" id="GO:0008777">
    <property type="term" value="F:acetylornithine deacetylase activity"/>
    <property type="evidence" value="ECO:0007669"/>
    <property type="project" value="TreeGrafter"/>
</dbReference>
<dbReference type="AlphaFoldDB" id="A0A1H2TH46"/>
<dbReference type="OrthoDB" id="9809784at2"/>
<dbReference type="InterPro" id="IPR011650">
    <property type="entry name" value="Peptidase_M20_dimer"/>
</dbReference>
<dbReference type="STRING" id="356660.SAMN05444336_101997"/>
<evidence type="ECO:0000256" key="7">
    <source>
        <dbReference type="ARBA" id="ARBA00022801"/>
    </source>
</evidence>
<dbReference type="PANTHER" id="PTHR43808:SF31">
    <property type="entry name" value="N-ACETYL-L-CITRULLINE DEACETYLASE"/>
    <property type="match status" value="1"/>
</dbReference>
<dbReference type="InterPro" id="IPR036264">
    <property type="entry name" value="Bact_exopeptidase_dim_dom"/>
</dbReference>
<dbReference type="EMBL" id="FNMZ01000001">
    <property type="protein sequence ID" value="SDW43296.1"/>
    <property type="molecule type" value="Genomic_DNA"/>
</dbReference>
<dbReference type="Proteomes" id="UP000199118">
    <property type="component" value="Unassembled WGS sequence"/>
</dbReference>
<dbReference type="InterPro" id="IPR050072">
    <property type="entry name" value="Peptidase_M20A"/>
</dbReference>
<evidence type="ECO:0000259" key="10">
    <source>
        <dbReference type="Pfam" id="PF07687"/>
    </source>
</evidence>
<name>A0A1H2TH46_9RHOB</name>
<keyword evidence="8" id="KW-0862">Zinc</keyword>
<dbReference type="InterPro" id="IPR010169">
    <property type="entry name" value="AcOrn-deacetyl"/>
</dbReference>
<protein>
    <submittedName>
        <fullName evidence="11">Acetylornithine deacetylase</fullName>
    </submittedName>
</protein>
<keyword evidence="7" id="KW-0378">Hydrolase</keyword>
<dbReference type="SUPFAM" id="SSF55031">
    <property type="entry name" value="Bacterial exopeptidase dimerisation domain"/>
    <property type="match status" value="1"/>
</dbReference>
<evidence type="ECO:0000313" key="12">
    <source>
        <dbReference type="Proteomes" id="UP000199118"/>
    </source>
</evidence>
<evidence type="ECO:0000256" key="8">
    <source>
        <dbReference type="ARBA" id="ARBA00022833"/>
    </source>
</evidence>
<dbReference type="Gene3D" id="3.40.630.10">
    <property type="entry name" value="Zn peptidases"/>
    <property type="match status" value="1"/>
</dbReference>
<feature type="domain" description="Peptidase M20 dimerisation" evidence="10">
    <location>
        <begin position="173"/>
        <end position="281"/>
    </location>
</feature>
<evidence type="ECO:0000256" key="9">
    <source>
        <dbReference type="ARBA" id="ARBA00023285"/>
    </source>
</evidence>
<comment type="similarity">
    <text evidence="2">Belongs to the peptidase M20A family. ArgE subfamily.</text>
</comment>
<keyword evidence="9" id="KW-0170">Cobalt</keyword>
<dbReference type="InterPro" id="IPR002933">
    <property type="entry name" value="Peptidase_M20"/>
</dbReference>
<evidence type="ECO:0000313" key="11">
    <source>
        <dbReference type="EMBL" id="SDW43296.1"/>
    </source>
</evidence>
<proteinExistence type="inferred from homology"/>
<keyword evidence="5" id="KW-0028">Amino-acid biosynthesis</keyword>
<dbReference type="RefSeq" id="WP_092679978.1">
    <property type="nucleotide sequence ID" value="NZ_FNMZ01000001.1"/>
</dbReference>
<accession>A0A1H2TH46</accession>
<dbReference type="GO" id="GO:0006526">
    <property type="term" value="P:L-arginine biosynthetic process"/>
    <property type="evidence" value="ECO:0007669"/>
    <property type="project" value="UniProtKB-KW"/>
</dbReference>
<dbReference type="NCBIfam" id="TIGR01892">
    <property type="entry name" value="AcOrn-deacetyl"/>
    <property type="match status" value="1"/>
</dbReference>
<dbReference type="Gene3D" id="3.30.70.360">
    <property type="match status" value="1"/>
</dbReference>
<keyword evidence="4" id="KW-0055">Arginine biosynthesis</keyword>
<dbReference type="PANTHER" id="PTHR43808">
    <property type="entry name" value="ACETYLORNITHINE DEACETYLASE"/>
    <property type="match status" value="1"/>
</dbReference>
<keyword evidence="6" id="KW-0479">Metal-binding</keyword>
<dbReference type="GO" id="GO:0046872">
    <property type="term" value="F:metal ion binding"/>
    <property type="evidence" value="ECO:0007669"/>
    <property type="project" value="UniProtKB-KW"/>
</dbReference>
<dbReference type="CDD" id="cd03894">
    <property type="entry name" value="M20_ArgE"/>
    <property type="match status" value="1"/>
</dbReference>
<sequence>MPRAYTPREMLEKLVGFDTTCTGSNLALIDFVRDWLAEWGIEATVIPNETGDKAALYASVGPAVEGGVILSGHTDVVPVTDQKWTTDPFTLTERDGRLFGRGSCDMKGFDALALCALPMALKAGVKRPLQIALSYDEEDGMHGAPPLIAAMAAGLPRASAVIVGEPTGMACVTGHKGILELIVRVRGHEMHSSLRHKSVSAVMTAARLVAWIDDLQAKTQAAPLAGAELFDPPFTTLHVGEFRGGTAHNITAANAWFSVDVRPCPPDDTATYLAAIRAEAARMEAELRKIRPEAAIEIEVKADIPGCAVEEGGAAETLVRALTGDNASHAVSYATEAGLFQGAGYSTVVCGPGDIAQAHQPDEFIEIGQLDAGEAFMRRLVERLAA</sequence>
<dbReference type="PROSITE" id="PS00759">
    <property type="entry name" value="ARGE_DAPE_CPG2_2"/>
    <property type="match status" value="1"/>
</dbReference>
<organism evidence="11 12">
    <name type="scientific">Albimonas donghaensis</name>
    <dbReference type="NCBI Taxonomy" id="356660"/>
    <lineage>
        <taxon>Bacteria</taxon>
        <taxon>Pseudomonadati</taxon>
        <taxon>Pseudomonadota</taxon>
        <taxon>Alphaproteobacteria</taxon>
        <taxon>Rhodobacterales</taxon>
        <taxon>Paracoccaceae</taxon>
        <taxon>Albimonas</taxon>
    </lineage>
</organism>
<dbReference type="NCBIfam" id="NF005710">
    <property type="entry name" value="PRK07522.1"/>
    <property type="match status" value="1"/>
</dbReference>
<evidence type="ECO:0000256" key="5">
    <source>
        <dbReference type="ARBA" id="ARBA00022605"/>
    </source>
</evidence>
<evidence type="ECO:0000256" key="2">
    <source>
        <dbReference type="ARBA" id="ARBA00005691"/>
    </source>
</evidence>
<dbReference type="InterPro" id="IPR001261">
    <property type="entry name" value="ArgE/DapE_CS"/>
</dbReference>
<evidence type="ECO:0000256" key="6">
    <source>
        <dbReference type="ARBA" id="ARBA00022723"/>
    </source>
</evidence>
<keyword evidence="12" id="KW-1185">Reference proteome</keyword>
<comment type="cofactor">
    <cofactor evidence="1">
        <name>Zn(2+)</name>
        <dbReference type="ChEBI" id="CHEBI:29105"/>
    </cofactor>
</comment>
<evidence type="ECO:0000256" key="3">
    <source>
        <dbReference type="ARBA" id="ARBA00022490"/>
    </source>
</evidence>
<reference evidence="11 12" key="1">
    <citation type="submission" date="2016-10" db="EMBL/GenBank/DDBJ databases">
        <authorList>
            <person name="de Groot N.N."/>
        </authorList>
    </citation>
    <scope>NUCLEOTIDE SEQUENCE [LARGE SCALE GENOMIC DNA]</scope>
    <source>
        <strain evidence="11 12">DSM 17890</strain>
    </source>
</reference>
<evidence type="ECO:0000256" key="4">
    <source>
        <dbReference type="ARBA" id="ARBA00022571"/>
    </source>
</evidence>
<gene>
    <name evidence="11" type="ORF">SAMN05444336_101997</name>
</gene>
<dbReference type="Pfam" id="PF01546">
    <property type="entry name" value="Peptidase_M20"/>
    <property type="match status" value="1"/>
</dbReference>
<dbReference type="Pfam" id="PF07687">
    <property type="entry name" value="M20_dimer"/>
    <property type="match status" value="1"/>
</dbReference>
<evidence type="ECO:0000256" key="1">
    <source>
        <dbReference type="ARBA" id="ARBA00001947"/>
    </source>
</evidence>
<dbReference type="SUPFAM" id="SSF53187">
    <property type="entry name" value="Zn-dependent exopeptidases"/>
    <property type="match status" value="1"/>
</dbReference>